<feature type="compositionally biased region" description="Low complexity" evidence="1">
    <location>
        <begin position="814"/>
        <end position="847"/>
    </location>
</feature>
<keyword evidence="3" id="KW-0489">Methyltransferase</keyword>
<proteinExistence type="predicted"/>
<keyword evidence="4" id="KW-1185">Reference proteome</keyword>
<dbReference type="KEGG" id="mai:MICA_1660"/>
<dbReference type="PANTHER" id="PTHR43861">
    <property type="entry name" value="TRANS-ACONITATE 2-METHYLTRANSFERASE-RELATED"/>
    <property type="match status" value="1"/>
</dbReference>
<dbReference type="GO" id="GO:0032259">
    <property type="term" value="P:methylation"/>
    <property type="evidence" value="ECO:0007669"/>
    <property type="project" value="UniProtKB-KW"/>
</dbReference>
<sequence length="869" mass="96835">MAGVKKRTLRDGHKKALGLDQDDSVRATRQQPKPKIPDSNPLQDRYQRLAHLPDATVRRAWFTLAHLMVQPGSTILDLGCGGGKLTYAMAVLAPDMKFIGMDTDTRGIQSAIKTWDAPNLEFQNGPIDNPAAAGIGPVDAIINCFTLHEIYSRNAFHDRPVVQALENQFALLKPEGLMLIRDYAKPDPDGYVLMEMPDVRSTGEELHELSEADLLVWFSEHASPNGDPGCAGFFIEELPPRFPRTRLFRLPHKWAYEFIMRKDDLSSWESNLPKEFTFFTQREYRKALRSLGARVYYSAPHWNDEYVKNRFEGHFRLYGEDGKPLGPPPTSFIAVAQKVGERRSLRLQERRPSSKTGSSLRVQAMRNDNDGRLVDIVTRDINITEILPYRVTENGELNIFVHHGVPRGIVNAVPRMGQDLDGKKWSGHMTEAIAVETETVTHIGPDDVKGAALFARDMLGLKPMPNRVMEKGPAVYPAPDYIDERIDTLYLEVESSSATLEPKVINADIAGFLSRGKIVEISAQSILNGIAVGMIPNARMEIQILALYQRLGMKAESWSECPLILEEADVPITDVHDLMAKMTETDGRYRATRGSAGQLRPVQSIFVDEGQINGGVAGLAARDMDFIIADDQTENIAIVMPLLRSHSGEVLAGYTTEFLPVPQRYKGNGLTVTVPSIPLPRDIRSMDDARHYIADYMKVKPEHVARMGESFFLHMGLTPRRVYPFVMSGPFGQTKGQIHGTTNYSPLKDLWKLMYWDNSKSFAKIMSQSYKSLCHDSDMSPVFSFSKKMAESYGKSPMSAHATDMRGLGGGSSTSGDNNGGSDSAAGSGDTPSGALLQDQPQQNDTTQQKRIERREKARDQNEKKPIIK</sequence>
<dbReference type="PANTHER" id="PTHR43861:SF1">
    <property type="entry name" value="TRANS-ACONITATE 2-METHYLTRANSFERASE"/>
    <property type="match status" value="1"/>
</dbReference>
<protein>
    <submittedName>
        <fullName evidence="3">Methyltransferase domain protein</fullName>
    </submittedName>
</protein>
<accession>G2KQP5</accession>
<dbReference type="InterPro" id="IPR029063">
    <property type="entry name" value="SAM-dependent_MTases_sf"/>
</dbReference>
<dbReference type="STRING" id="856793.MICA_1660"/>
<dbReference type="HOGENOM" id="CLU_330042_0_0_5"/>
<dbReference type="GO" id="GO:0008168">
    <property type="term" value="F:methyltransferase activity"/>
    <property type="evidence" value="ECO:0007669"/>
    <property type="project" value="UniProtKB-KW"/>
</dbReference>
<gene>
    <name evidence="3" type="ordered locus">MICA_1660</name>
</gene>
<feature type="compositionally biased region" description="Basic residues" evidence="1">
    <location>
        <begin position="1"/>
        <end position="16"/>
    </location>
</feature>
<dbReference type="Gene3D" id="3.40.50.150">
    <property type="entry name" value="Vaccinia Virus protein VP39"/>
    <property type="match status" value="1"/>
</dbReference>
<keyword evidence="3" id="KW-0808">Transferase</keyword>
<evidence type="ECO:0000256" key="1">
    <source>
        <dbReference type="SAM" id="MobiDB-lite"/>
    </source>
</evidence>
<dbReference type="RefSeq" id="WP_014103196.1">
    <property type="nucleotide sequence ID" value="NC_016026.1"/>
</dbReference>
<dbReference type="SUPFAM" id="SSF53335">
    <property type="entry name" value="S-adenosyl-L-methionine-dependent methyltransferases"/>
    <property type="match status" value="1"/>
</dbReference>
<organism evidence="3 4">
    <name type="scientific">Micavibrio aeruginosavorus (strain ARL-13)</name>
    <dbReference type="NCBI Taxonomy" id="856793"/>
    <lineage>
        <taxon>Bacteria</taxon>
        <taxon>Pseudomonadati</taxon>
        <taxon>Bdellovibrionota</taxon>
        <taxon>Bdellovibrionia</taxon>
        <taxon>Bdellovibrionales</taxon>
        <taxon>Pseudobdellovibrionaceae</taxon>
        <taxon>Micavibrio</taxon>
    </lineage>
</organism>
<dbReference type="CDD" id="cd02440">
    <property type="entry name" value="AdoMet_MTases"/>
    <property type="match status" value="1"/>
</dbReference>
<dbReference type="EMBL" id="CP002382">
    <property type="protein sequence ID" value="AEP09973.1"/>
    <property type="molecule type" value="Genomic_DNA"/>
</dbReference>
<dbReference type="OrthoDB" id="9795634at2"/>
<dbReference type="Proteomes" id="UP000009286">
    <property type="component" value="Chromosome"/>
</dbReference>
<reference evidence="3 4" key="1">
    <citation type="journal article" date="2011" name="BMC Genomics">
        <title>Genomic insights into an obligate epibiotic bacterial predator: Micavibrio aeruginosavorus ARL-13.</title>
        <authorList>
            <person name="Wang Z."/>
            <person name="Kadouri D."/>
            <person name="Wu M."/>
        </authorList>
    </citation>
    <scope>NUCLEOTIDE SEQUENCE [LARGE SCALE GENOMIC DNA]</scope>
    <source>
        <strain evidence="3 4">ARL-13</strain>
    </source>
</reference>
<evidence type="ECO:0000313" key="3">
    <source>
        <dbReference type="EMBL" id="AEP09973.1"/>
    </source>
</evidence>
<feature type="compositionally biased region" description="Basic and acidic residues" evidence="1">
    <location>
        <begin position="848"/>
        <end position="869"/>
    </location>
</feature>
<feature type="region of interest" description="Disordered" evidence="1">
    <location>
        <begin position="1"/>
        <end position="42"/>
    </location>
</feature>
<evidence type="ECO:0000259" key="2">
    <source>
        <dbReference type="Pfam" id="PF13847"/>
    </source>
</evidence>
<dbReference type="eggNOG" id="COG2230">
    <property type="taxonomic scope" value="Bacteria"/>
</dbReference>
<feature type="domain" description="Methyltransferase" evidence="2">
    <location>
        <begin position="71"/>
        <end position="184"/>
    </location>
</feature>
<dbReference type="AlphaFoldDB" id="G2KQP5"/>
<feature type="region of interest" description="Disordered" evidence="1">
    <location>
        <begin position="796"/>
        <end position="869"/>
    </location>
</feature>
<name>G2KQP5_MICAA</name>
<dbReference type="InterPro" id="IPR025714">
    <property type="entry name" value="Methyltranfer_dom"/>
</dbReference>
<evidence type="ECO:0000313" key="4">
    <source>
        <dbReference type="Proteomes" id="UP000009286"/>
    </source>
</evidence>
<dbReference type="Pfam" id="PF13847">
    <property type="entry name" value="Methyltransf_31"/>
    <property type="match status" value="1"/>
</dbReference>